<evidence type="ECO:0000256" key="4">
    <source>
        <dbReference type="ARBA" id="ARBA00022475"/>
    </source>
</evidence>
<keyword evidence="3" id="KW-0813">Transport</keyword>
<feature type="transmembrane region" description="Helical" evidence="9">
    <location>
        <begin position="339"/>
        <end position="357"/>
    </location>
</feature>
<dbReference type="Gene3D" id="1.50.10.150">
    <property type="entry name" value="Voltage-dependent anion channel"/>
    <property type="match status" value="1"/>
</dbReference>
<evidence type="ECO:0000256" key="2">
    <source>
        <dbReference type="ARBA" id="ARBA00008566"/>
    </source>
</evidence>
<evidence type="ECO:0000256" key="1">
    <source>
        <dbReference type="ARBA" id="ARBA00004651"/>
    </source>
</evidence>
<evidence type="ECO:0000256" key="5">
    <source>
        <dbReference type="ARBA" id="ARBA00022692"/>
    </source>
</evidence>
<dbReference type="AlphaFoldDB" id="A0A921F696"/>
<dbReference type="GO" id="GO:0055085">
    <property type="term" value="P:transmembrane transport"/>
    <property type="evidence" value="ECO:0007669"/>
    <property type="project" value="InterPro"/>
</dbReference>
<comment type="similarity">
    <text evidence="2">Belongs to the tellurite-resistance/dicarboxylate transporter (TDT) family.</text>
</comment>
<dbReference type="EMBL" id="DYXM01000205">
    <property type="protein sequence ID" value="HJE91419.1"/>
    <property type="molecule type" value="Genomic_DNA"/>
</dbReference>
<reference evidence="10" key="1">
    <citation type="journal article" date="2021" name="PeerJ">
        <title>Extensive microbial diversity within the chicken gut microbiome revealed by metagenomics and culture.</title>
        <authorList>
            <person name="Gilroy R."/>
            <person name="Ravi A."/>
            <person name="Getino M."/>
            <person name="Pursley I."/>
            <person name="Horton D.L."/>
            <person name="Alikhan N.F."/>
            <person name="Baker D."/>
            <person name="Gharbi K."/>
            <person name="Hall N."/>
            <person name="Watson M."/>
            <person name="Adriaenssens E.M."/>
            <person name="Foster-Nyarko E."/>
            <person name="Jarju S."/>
            <person name="Secka A."/>
            <person name="Antonio M."/>
            <person name="Oren A."/>
            <person name="Chaudhuri R.R."/>
            <person name="La Ragione R."/>
            <person name="Hildebrand F."/>
            <person name="Pallen M.J."/>
        </authorList>
    </citation>
    <scope>NUCLEOTIDE SEQUENCE</scope>
    <source>
        <strain evidence="10">ChiGjej1B1-18357</strain>
    </source>
</reference>
<evidence type="ECO:0000256" key="8">
    <source>
        <dbReference type="SAM" id="MobiDB-lite"/>
    </source>
</evidence>
<dbReference type="CDD" id="cd09320">
    <property type="entry name" value="TDT_like_2"/>
    <property type="match status" value="1"/>
</dbReference>
<evidence type="ECO:0000256" key="3">
    <source>
        <dbReference type="ARBA" id="ARBA00022448"/>
    </source>
</evidence>
<dbReference type="PANTHER" id="PTHR31686:SF1">
    <property type="entry name" value="SULFITE EFFLUX PUMP SSU1"/>
    <property type="match status" value="1"/>
</dbReference>
<feature type="transmembrane region" description="Helical" evidence="9">
    <location>
        <begin position="363"/>
        <end position="393"/>
    </location>
</feature>
<comment type="caution">
    <text evidence="10">The sequence shown here is derived from an EMBL/GenBank/DDBJ whole genome shotgun (WGS) entry which is preliminary data.</text>
</comment>
<dbReference type="InterPro" id="IPR051629">
    <property type="entry name" value="Sulfite_efflux_TDT"/>
</dbReference>
<dbReference type="Pfam" id="PF03595">
    <property type="entry name" value="SLAC1"/>
    <property type="match status" value="1"/>
</dbReference>
<dbReference type="RefSeq" id="WP_303913732.1">
    <property type="nucleotide sequence ID" value="NZ_DYXM01000205.1"/>
</dbReference>
<feature type="transmembrane region" description="Helical" evidence="9">
    <location>
        <begin position="37"/>
        <end position="57"/>
    </location>
</feature>
<evidence type="ECO:0000313" key="10">
    <source>
        <dbReference type="EMBL" id="HJE91419.1"/>
    </source>
</evidence>
<dbReference type="PANTHER" id="PTHR31686">
    <property type="match status" value="1"/>
</dbReference>
<feature type="transmembrane region" description="Helical" evidence="9">
    <location>
        <begin position="259"/>
        <end position="283"/>
    </location>
</feature>
<dbReference type="InterPro" id="IPR004695">
    <property type="entry name" value="SLAC1/Mae1/Ssu1/TehA"/>
</dbReference>
<dbReference type="InterPro" id="IPR038665">
    <property type="entry name" value="Voltage-dep_anion_channel_sf"/>
</dbReference>
<feature type="transmembrane region" description="Helical" evidence="9">
    <location>
        <begin position="63"/>
        <end position="85"/>
    </location>
</feature>
<reference evidence="10" key="2">
    <citation type="submission" date="2021-09" db="EMBL/GenBank/DDBJ databases">
        <authorList>
            <person name="Gilroy R."/>
        </authorList>
    </citation>
    <scope>NUCLEOTIDE SEQUENCE</scope>
    <source>
        <strain evidence="10">ChiGjej1B1-18357</strain>
    </source>
</reference>
<dbReference type="Proteomes" id="UP000776650">
    <property type="component" value="Unassembled WGS sequence"/>
</dbReference>
<keyword evidence="4" id="KW-1003">Cell membrane</keyword>
<organism evidence="10 11">
    <name type="scientific">Dietzia timorensis</name>
    <dbReference type="NCBI Taxonomy" id="499555"/>
    <lineage>
        <taxon>Bacteria</taxon>
        <taxon>Bacillati</taxon>
        <taxon>Actinomycetota</taxon>
        <taxon>Actinomycetes</taxon>
        <taxon>Mycobacteriales</taxon>
        <taxon>Dietziaceae</taxon>
        <taxon>Dietzia</taxon>
    </lineage>
</organism>
<dbReference type="GO" id="GO:0005886">
    <property type="term" value="C:plasma membrane"/>
    <property type="evidence" value="ECO:0007669"/>
    <property type="project" value="UniProtKB-SubCell"/>
</dbReference>
<feature type="region of interest" description="Disordered" evidence="8">
    <location>
        <begin position="1"/>
        <end position="26"/>
    </location>
</feature>
<feature type="transmembrane region" description="Helical" evidence="9">
    <location>
        <begin position="303"/>
        <end position="327"/>
    </location>
</feature>
<evidence type="ECO:0000313" key="11">
    <source>
        <dbReference type="Proteomes" id="UP000776650"/>
    </source>
</evidence>
<evidence type="ECO:0000256" key="6">
    <source>
        <dbReference type="ARBA" id="ARBA00022989"/>
    </source>
</evidence>
<evidence type="ECO:0000256" key="7">
    <source>
        <dbReference type="ARBA" id="ARBA00023136"/>
    </source>
</evidence>
<protein>
    <submittedName>
        <fullName evidence="10">TDT family transporter</fullName>
    </submittedName>
</protein>
<name>A0A921F696_9ACTN</name>
<accession>A0A921F696</accession>
<evidence type="ECO:0000256" key="9">
    <source>
        <dbReference type="SAM" id="Phobius"/>
    </source>
</evidence>
<keyword evidence="5 9" id="KW-0812">Transmembrane</keyword>
<sequence>MSDVPAASAASGRGTRPSWRAGDTSPLRVPLPPAGPAWFPTVMGSGILSTLVALLWSEYAAGLGVATALLVVTWVLLIGLTAGFVRACRKDRDFVGAALREASQRPAWGTVSMGVMSAGSAASTVLPAWSEGLSGVALGVDAVLWTLGTVLGLVVAVDFAAGLVARLRKVRSRRPGPMGLEPGGSGGLGTPTPVWGLTVVAPMVAATAGCTFIPHVSSTAAKVALLAVIVVCFVVALALGALVFAAAYHHHWRREPLPLALRTSLWIPLGVVGQSTAAIQLIAARGSELLPESARPGILHAAHLYGIVVLGAIGTVLAAYASVMTIAGFAQRMPFGTGWWSLTFPVGTCALGAFYLGQVHVEAGWHVASGVITGVLACTWTLCAVATLTAVALTRKA</sequence>
<proteinExistence type="inferred from homology"/>
<feature type="transmembrane region" description="Helical" evidence="9">
    <location>
        <begin position="194"/>
        <end position="217"/>
    </location>
</feature>
<feature type="transmembrane region" description="Helical" evidence="9">
    <location>
        <begin position="142"/>
        <end position="165"/>
    </location>
</feature>
<keyword evidence="6 9" id="KW-1133">Transmembrane helix</keyword>
<comment type="subcellular location">
    <subcellularLocation>
        <location evidence="1">Cell membrane</location>
        <topology evidence="1">Multi-pass membrane protein</topology>
    </subcellularLocation>
</comment>
<keyword evidence="7 9" id="KW-0472">Membrane</keyword>
<feature type="transmembrane region" description="Helical" evidence="9">
    <location>
        <begin position="223"/>
        <end position="247"/>
    </location>
</feature>
<gene>
    <name evidence="10" type="ORF">K8V11_10470</name>
</gene>